<comment type="caution">
    <text evidence="2">The sequence shown here is derived from an EMBL/GenBank/DDBJ whole genome shotgun (WGS) entry which is preliminary data.</text>
</comment>
<name>A0A8J5X973_DIALT</name>
<feature type="region of interest" description="Disordered" evidence="1">
    <location>
        <begin position="1"/>
        <end position="30"/>
    </location>
</feature>
<feature type="compositionally biased region" description="Low complexity" evidence="1">
    <location>
        <begin position="131"/>
        <end position="141"/>
    </location>
</feature>
<feature type="compositionally biased region" description="Polar residues" evidence="1">
    <location>
        <begin position="113"/>
        <end position="122"/>
    </location>
</feature>
<feature type="region of interest" description="Disordered" evidence="1">
    <location>
        <begin position="55"/>
        <end position="147"/>
    </location>
</feature>
<sequence>MRDRHTASAKRVRLRSEGIGGAGGSTARPTGDALRALGVTKALVAIVSGHWSRALRRPAGAHTAGAHGGTEARRLASRGRHSIRSRRCTGPMPCAPCARPAGGPPDLHAPSGFETTRASSSRRIADEAIARRPPMRAAPRRLTADPL</sequence>
<protein>
    <submittedName>
        <fullName evidence="2">Uncharacterized protein</fullName>
    </submittedName>
</protein>
<evidence type="ECO:0000313" key="3">
    <source>
        <dbReference type="Proteomes" id="UP000751190"/>
    </source>
</evidence>
<keyword evidence="3" id="KW-1185">Reference proteome</keyword>
<dbReference type="AlphaFoldDB" id="A0A8J5X973"/>
<feature type="compositionally biased region" description="Low complexity" evidence="1">
    <location>
        <begin position="90"/>
        <end position="105"/>
    </location>
</feature>
<gene>
    <name evidence="2" type="ORF">KFE25_002335</name>
</gene>
<organism evidence="2 3">
    <name type="scientific">Diacronema lutheri</name>
    <name type="common">Unicellular marine alga</name>
    <name type="synonym">Monochrysis lutheri</name>
    <dbReference type="NCBI Taxonomy" id="2081491"/>
    <lineage>
        <taxon>Eukaryota</taxon>
        <taxon>Haptista</taxon>
        <taxon>Haptophyta</taxon>
        <taxon>Pavlovophyceae</taxon>
        <taxon>Pavlovales</taxon>
        <taxon>Pavlovaceae</taxon>
        <taxon>Diacronema</taxon>
    </lineage>
</organism>
<evidence type="ECO:0000256" key="1">
    <source>
        <dbReference type="SAM" id="MobiDB-lite"/>
    </source>
</evidence>
<dbReference type="Proteomes" id="UP000751190">
    <property type="component" value="Unassembled WGS sequence"/>
</dbReference>
<feature type="compositionally biased region" description="Basic residues" evidence="1">
    <location>
        <begin position="75"/>
        <end position="87"/>
    </location>
</feature>
<reference evidence="2" key="1">
    <citation type="submission" date="2021-05" db="EMBL/GenBank/DDBJ databases">
        <title>The genome of the haptophyte Pavlova lutheri (Diacronema luteri, Pavlovales) - a model for lipid biosynthesis in eukaryotic algae.</title>
        <authorList>
            <person name="Hulatt C.J."/>
            <person name="Posewitz M.C."/>
        </authorList>
    </citation>
    <scope>NUCLEOTIDE SEQUENCE</scope>
    <source>
        <strain evidence="2">NIVA-4/92</strain>
    </source>
</reference>
<dbReference type="EMBL" id="JAGTXO010000027">
    <property type="protein sequence ID" value="KAG8461146.1"/>
    <property type="molecule type" value="Genomic_DNA"/>
</dbReference>
<evidence type="ECO:0000313" key="2">
    <source>
        <dbReference type="EMBL" id="KAG8461146.1"/>
    </source>
</evidence>
<proteinExistence type="predicted"/>
<accession>A0A8J5X973</accession>